<dbReference type="PANTHER" id="PTHR11002">
    <property type="entry name" value="CARBONIC ANHYDRASE"/>
    <property type="match status" value="1"/>
</dbReference>
<evidence type="ECO:0000313" key="9">
    <source>
        <dbReference type="EMBL" id="GAM41675.1"/>
    </source>
</evidence>
<comment type="catalytic activity">
    <reaction evidence="6 8">
        <text>hydrogencarbonate + H(+) = CO2 + H2O</text>
        <dbReference type="Rhea" id="RHEA:10748"/>
        <dbReference type="ChEBI" id="CHEBI:15377"/>
        <dbReference type="ChEBI" id="CHEBI:15378"/>
        <dbReference type="ChEBI" id="CHEBI:16526"/>
        <dbReference type="ChEBI" id="CHEBI:17544"/>
        <dbReference type="EC" id="4.2.1.1"/>
    </reaction>
</comment>
<evidence type="ECO:0000256" key="6">
    <source>
        <dbReference type="ARBA" id="ARBA00048348"/>
    </source>
</evidence>
<reference evidence="10" key="1">
    <citation type="journal article" date="2015" name="Genome Announc.">
        <title>Draft genome sequence of Talaromyces cellulolyticus strain Y-94, a source of lignocellulosic biomass-degrading enzymes.</title>
        <authorList>
            <person name="Fujii T."/>
            <person name="Koike H."/>
            <person name="Sawayama S."/>
            <person name="Yano S."/>
            <person name="Inoue H."/>
        </authorList>
    </citation>
    <scope>NUCLEOTIDE SEQUENCE [LARGE SCALE GENOMIC DNA]</scope>
    <source>
        <strain evidence="10">Y-94</strain>
    </source>
</reference>
<comment type="similarity">
    <text evidence="1 8">Belongs to the beta-class carbonic anhydrase family.</text>
</comment>
<accession>A0A6V8HJV1</accession>
<dbReference type="AlphaFoldDB" id="A0A6V8HJV1"/>
<evidence type="ECO:0000256" key="2">
    <source>
        <dbReference type="ARBA" id="ARBA00012925"/>
    </source>
</evidence>
<dbReference type="GO" id="GO:0034599">
    <property type="term" value="P:cellular response to oxidative stress"/>
    <property type="evidence" value="ECO:0007669"/>
    <property type="project" value="TreeGrafter"/>
</dbReference>
<gene>
    <name evidence="9" type="ORF">TCE0_042r14976</name>
</gene>
<evidence type="ECO:0000256" key="1">
    <source>
        <dbReference type="ARBA" id="ARBA00006217"/>
    </source>
</evidence>
<comment type="cofactor">
    <cofactor evidence="7">
        <name>Zn(2+)</name>
        <dbReference type="ChEBI" id="CHEBI:29105"/>
    </cofactor>
    <text evidence="7">Binds 1 zinc ion per subunit.</text>
</comment>
<dbReference type="PANTHER" id="PTHR11002:SF76">
    <property type="entry name" value="CARBONIC ANHYDRASE"/>
    <property type="match status" value="1"/>
</dbReference>
<evidence type="ECO:0000313" key="10">
    <source>
        <dbReference type="Proteomes" id="UP000053095"/>
    </source>
</evidence>
<feature type="binding site" evidence="7">
    <location>
        <position position="168"/>
    </location>
    <ligand>
        <name>Zn(2+)</name>
        <dbReference type="ChEBI" id="CHEBI:29105"/>
    </ligand>
</feature>
<dbReference type="CDD" id="cd00883">
    <property type="entry name" value="beta_CA_cladeA"/>
    <property type="match status" value="1"/>
</dbReference>
<sequence>MASFQLPVKTLLRPVLAESNVSAFAVSRHVHHQRRSCHHHHSHSCHPLIKQNNNKRKNQTNHFSTTTPQTTDKLQSGLEFNKSHWAPSYAEKFASLGNGQQPQILWIGCSDSRCPETTILGLQPGDVFVHRNIANIIHEGDLSSSCVIDFAVGALKVSQIVICGHTSCGGVNAALGDSKLGVLDTWLLPLRKLRAQNLSTLEKLDSKNAIVKLAELNVLDGIAKIKEKSVVLEAMEQRGLKVSGLIYDVATGLLRTVDGGEESQDEIKARLTAFKTS</sequence>
<keyword evidence="10" id="KW-1185">Reference proteome</keyword>
<evidence type="ECO:0000256" key="3">
    <source>
        <dbReference type="ARBA" id="ARBA00022723"/>
    </source>
</evidence>
<evidence type="ECO:0000256" key="8">
    <source>
        <dbReference type="RuleBase" id="RU003956"/>
    </source>
</evidence>
<evidence type="ECO:0000256" key="7">
    <source>
        <dbReference type="PIRSR" id="PIRSR601765-1"/>
    </source>
</evidence>
<dbReference type="SMART" id="SM00947">
    <property type="entry name" value="Pro_CA"/>
    <property type="match status" value="1"/>
</dbReference>
<proteinExistence type="inferred from homology"/>
<dbReference type="EC" id="4.2.1.1" evidence="2 8"/>
<name>A0A6V8HJV1_TALPI</name>
<feature type="binding site" evidence="7">
    <location>
        <position position="109"/>
    </location>
    <ligand>
        <name>Zn(2+)</name>
        <dbReference type="ChEBI" id="CHEBI:29105"/>
    </ligand>
</feature>
<keyword evidence="5 8" id="KW-0456">Lyase</keyword>
<feature type="binding site" evidence="7">
    <location>
        <position position="111"/>
    </location>
    <ligand>
        <name>Zn(2+)</name>
        <dbReference type="ChEBI" id="CHEBI:29105"/>
    </ligand>
</feature>
<evidence type="ECO:0000256" key="4">
    <source>
        <dbReference type="ARBA" id="ARBA00022833"/>
    </source>
</evidence>
<dbReference type="GO" id="GO:0071244">
    <property type="term" value="P:cellular response to carbon dioxide"/>
    <property type="evidence" value="ECO:0007669"/>
    <property type="project" value="TreeGrafter"/>
</dbReference>
<organism evidence="9 10">
    <name type="scientific">Talaromyces pinophilus</name>
    <name type="common">Penicillium pinophilum</name>
    <dbReference type="NCBI Taxonomy" id="128442"/>
    <lineage>
        <taxon>Eukaryota</taxon>
        <taxon>Fungi</taxon>
        <taxon>Dikarya</taxon>
        <taxon>Ascomycota</taxon>
        <taxon>Pezizomycotina</taxon>
        <taxon>Eurotiomycetes</taxon>
        <taxon>Eurotiomycetidae</taxon>
        <taxon>Eurotiales</taxon>
        <taxon>Trichocomaceae</taxon>
        <taxon>Talaromyces</taxon>
        <taxon>Talaromyces sect. Talaromyces</taxon>
    </lineage>
</organism>
<protein>
    <recommendedName>
        <fullName evidence="2 8">Carbonic anhydrase</fullName>
        <ecNumber evidence="2 8">4.2.1.1</ecNumber>
    </recommendedName>
    <alternativeName>
        <fullName evidence="8">Carbonate dehydratase</fullName>
    </alternativeName>
</protein>
<dbReference type="Gene3D" id="3.40.1050.10">
    <property type="entry name" value="Carbonic anhydrase"/>
    <property type="match status" value="1"/>
</dbReference>
<keyword evidence="4 7" id="KW-0862">Zinc</keyword>
<dbReference type="Proteomes" id="UP000053095">
    <property type="component" value="Unassembled WGS sequence"/>
</dbReference>
<evidence type="ECO:0000256" key="5">
    <source>
        <dbReference type="ARBA" id="ARBA00023239"/>
    </source>
</evidence>
<comment type="caution">
    <text evidence="9">The sequence shown here is derived from an EMBL/GenBank/DDBJ whole genome shotgun (WGS) entry which is preliminary data.</text>
</comment>
<dbReference type="EMBL" id="DF933838">
    <property type="protein sequence ID" value="GAM41675.1"/>
    <property type="molecule type" value="Genomic_DNA"/>
</dbReference>
<dbReference type="InterPro" id="IPR001765">
    <property type="entry name" value="Carbonic_anhydrase"/>
</dbReference>
<dbReference type="GO" id="GO:0004089">
    <property type="term" value="F:carbonate dehydratase activity"/>
    <property type="evidence" value="ECO:0007669"/>
    <property type="project" value="UniProtKB-UniRule"/>
</dbReference>
<keyword evidence="3 7" id="KW-0479">Metal-binding</keyword>
<feature type="binding site" evidence="7">
    <location>
        <position position="165"/>
    </location>
    <ligand>
        <name>Zn(2+)</name>
        <dbReference type="ChEBI" id="CHEBI:29105"/>
    </ligand>
</feature>
<dbReference type="Pfam" id="PF00484">
    <property type="entry name" value="Pro_CA"/>
    <property type="match status" value="1"/>
</dbReference>
<dbReference type="SUPFAM" id="SSF53056">
    <property type="entry name" value="beta-carbonic anhydrase, cab"/>
    <property type="match status" value="1"/>
</dbReference>
<comment type="function">
    <text evidence="8">Reversible hydration of carbon dioxide.</text>
</comment>
<dbReference type="GO" id="GO:0008270">
    <property type="term" value="F:zinc ion binding"/>
    <property type="evidence" value="ECO:0007669"/>
    <property type="project" value="UniProtKB-UniRule"/>
</dbReference>
<dbReference type="GO" id="GO:0005737">
    <property type="term" value="C:cytoplasm"/>
    <property type="evidence" value="ECO:0007669"/>
    <property type="project" value="TreeGrafter"/>
</dbReference>
<dbReference type="InterPro" id="IPR036874">
    <property type="entry name" value="Carbonic_anhydrase_sf"/>
</dbReference>